<accession>A7S229</accession>
<keyword evidence="3" id="KW-1185">Reference proteome</keyword>
<sequence>MVSLGMHSGEIPDWAITASSTFSTTYPPHKGRLNWMYSGSKQAWVSAVNDVNQFFQVNLQRRHYVTAVATQRRFSTSQYVTSYKVQHSKSSNTKPITNALSLSPKVFPGNADNEAVVRNILPYPLYTRCVRICPQSWINHISLRADMY</sequence>
<dbReference type="AlphaFoldDB" id="A7S229"/>
<evidence type="ECO:0000259" key="1">
    <source>
        <dbReference type="PROSITE" id="PS50022"/>
    </source>
</evidence>
<feature type="non-terminal residue" evidence="2">
    <location>
        <position position="148"/>
    </location>
</feature>
<dbReference type="STRING" id="45351.A7S229"/>
<dbReference type="InterPro" id="IPR000421">
    <property type="entry name" value="FA58C"/>
</dbReference>
<gene>
    <name evidence="2" type="ORF">NEMVEDRAFT_v1g101503</name>
</gene>
<dbReference type="FunFam" id="2.60.120.260:FF:000016">
    <property type="entry name" value="Contactin-associated protein-like 4 isoform 1"/>
    <property type="match status" value="1"/>
</dbReference>
<proteinExistence type="predicted"/>
<dbReference type="SUPFAM" id="SSF49785">
    <property type="entry name" value="Galactose-binding domain-like"/>
    <property type="match status" value="1"/>
</dbReference>
<dbReference type="PhylomeDB" id="A7S229"/>
<dbReference type="PROSITE" id="PS50022">
    <property type="entry name" value="FA58C_3"/>
    <property type="match status" value="1"/>
</dbReference>
<protein>
    <recommendedName>
        <fullName evidence="1">F5/8 type C domain-containing protein</fullName>
    </recommendedName>
</protein>
<dbReference type="SMART" id="SM00231">
    <property type="entry name" value="FA58C"/>
    <property type="match status" value="1"/>
</dbReference>
<evidence type="ECO:0000313" key="2">
    <source>
        <dbReference type="EMBL" id="EDO42165.1"/>
    </source>
</evidence>
<dbReference type="Gene3D" id="2.60.120.260">
    <property type="entry name" value="Galactose-binding domain-like"/>
    <property type="match status" value="1"/>
</dbReference>
<dbReference type="Proteomes" id="UP000001593">
    <property type="component" value="Unassembled WGS sequence"/>
</dbReference>
<name>A7S229_NEMVE</name>
<dbReference type="InParanoid" id="A7S229"/>
<dbReference type="EMBL" id="DS469567">
    <property type="protein sequence ID" value="EDO42165.1"/>
    <property type="molecule type" value="Genomic_DNA"/>
</dbReference>
<dbReference type="InterPro" id="IPR008979">
    <property type="entry name" value="Galactose-bd-like_sf"/>
</dbReference>
<dbReference type="PANTHER" id="PTHR24543:SF291">
    <property type="entry name" value="SMOKE ALARM, ISOFORM D"/>
    <property type="match status" value="1"/>
</dbReference>
<dbReference type="PANTHER" id="PTHR24543">
    <property type="entry name" value="MULTICOPPER OXIDASE-RELATED"/>
    <property type="match status" value="1"/>
</dbReference>
<dbReference type="HOGENOM" id="CLU_030066_1_2_1"/>
<dbReference type="Pfam" id="PF00754">
    <property type="entry name" value="F5_F8_type_C"/>
    <property type="match status" value="1"/>
</dbReference>
<evidence type="ECO:0000313" key="3">
    <source>
        <dbReference type="Proteomes" id="UP000001593"/>
    </source>
</evidence>
<dbReference type="CDD" id="cd00057">
    <property type="entry name" value="FA58C"/>
    <property type="match status" value="1"/>
</dbReference>
<reference evidence="2 3" key="1">
    <citation type="journal article" date="2007" name="Science">
        <title>Sea anemone genome reveals ancestral eumetazoan gene repertoire and genomic organization.</title>
        <authorList>
            <person name="Putnam N.H."/>
            <person name="Srivastava M."/>
            <person name="Hellsten U."/>
            <person name="Dirks B."/>
            <person name="Chapman J."/>
            <person name="Salamov A."/>
            <person name="Terry A."/>
            <person name="Shapiro H."/>
            <person name="Lindquist E."/>
            <person name="Kapitonov V.V."/>
            <person name="Jurka J."/>
            <person name="Genikhovich G."/>
            <person name="Grigoriev I.V."/>
            <person name="Lucas S.M."/>
            <person name="Steele R.E."/>
            <person name="Finnerty J.R."/>
            <person name="Technau U."/>
            <person name="Martindale M.Q."/>
            <person name="Rokhsar D.S."/>
        </authorList>
    </citation>
    <scope>NUCLEOTIDE SEQUENCE [LARGE SCALE GENOMIC DNA]</scope>
    <source>
        <strain evidence="3">CH2 X CH6</strain>
    </source>
</reference>
<feature type="domain" description="F5/8 type C" evidence="1">
    <location>
        <begin position="1"/>
        <end position="148"/>
    </location>
</feature>
<organism evidence="2 3">
    <name type="scientific">Nematostella vectensis</name>
    <name type="common">Starlet sea anemone</name>
    <dbReference type="NCBI Taxonomy" id="45351"/>
    <lineage>
        <taxon>Eukaryota</taxon>
        <taxon>Metazoa</taxon>
        <taxon>Cnidaria</taxon>
        <taxon>Anthozoa</taxon>
        <taxon>Hexacorallia</taxon>
        <taxon>Actiniaria</taxon>
        <taxon>Edwardsiidae</taxon>
        <taxon>Nematostella</taxon>
    </lineage>
</organism>